<protein>
    <recommendedName>
        <fullName evidence="3">Potassium channel tetramerisation-type BTB domain-containing protein</fullName>
    </recommendedName>
</protein>
<dbReference type="AlphaFoldDB" id="A0ABD3Q9N3"/>
<dbReference type="InterPro" id="IPR003131">
    <property type="entry name" value="T1-type_BTB"/>
</dbReference>
<accession>A0ABD3Q9N3</accession>
<dbReference type="InterPro" id="IPR043136">
    <property type="entry name" value="B30.2/SPRY_sf"/>
</dbReference>
<sequence>MKRAADLNESGSQSSYKDDEASLEDTLEALPQLLKKRQKALEEREQELERRVAAFERETGHMNTQLSNSDVLELNVGGTITSVLRRTLTSVEGSMLASRFSGRWDDTLEKDKNGNFFIDQPIHLFQPMIDYLRARNSETPLGPPVTSPDEFENETQRRNFVRMVEYFGMTPGIYPTVMELCRGEPATAEIFGHPNLGVSTSEWATFTLGTKGHNRPITSFSVILGQVERAQIGWVRSGHFVRKLRPGDHKGVGEEKFSFGLDCCRGGLLYEGKFTKIEGFSTGRGTVIRCENKGARWLVNGRVVASSIALDETFQLPPDLQQYHLVPAFSGKGDWKICEVELDPLVSEHKTTQSHHLSTI</sequence>
<feature type="coiled-coil region" evidence="1">
    <location>
        <begin position="23"/>
        <end position="58"/>
    </location>
</feature>
<feature type="region of interest" description="Disordered" evidence="2">
    <location>
        <begin position="1"/>
        <end position="22"/>
    </location>
</feature>
<feature type="domain" description="Potassium channel tetramerisation-type BTB" evidence="3">
    <location>
        <begin position="73"/>
        <end position="135"/>
    </location>
</feature>
<dbReference type="Pfam" id="PF02214">
    <property type="entry name" value="BTB_2"/>
    <property type="match status" value="1"/>
</dbReference>
<reference evidence="4 5" key="1">
    <citation type="journal article" date="2020" name="G3 (Bethesda)">
        <title>Improved Reference Genome for Cyclotella cryptica CCMP332, a Model for Cell Wall Morphogenesis, Salinity Adaptation, and Lipid Production in Diatoms (Bacillariophyta).</title>
        <authorList>
            <person name="Roberts W.R."/>
            <person name="Downey K.M."/>
            <person name="Ruck E.C."/>
            <person name="Traller J.C."/>
            <person name="Alverson A.J."/>
        </authorList>
    </citation>
    <scope>NUCLEOTIDE SEQUENCE [LARGE SCALE GENOMIC DNA]</scope>
    <source>
        <strain evidence="4 5">CCMP332</strain>
    </source>
</reference>
<name>A0ABD3Q9N3_9STRA</name>
<dbReference type="EMBL" id="JABMIG020000063">
    <property type="protein sequence ID" value="KAL3796426.1"/>
    <property type="molecule type" value="Genomic_DNA"/>
</dbReference>
<dbReference type="InterPro" id="IPR011333">
    <property type="entry name" value="SKP1/BTB/POZ_sf"/>
</dbReference>
<evidence type="ECO:0000313" key="5">
    <source>
        <dbReference type="Proteomes" id="UP001516023"/>
    </source>
</evidence>
<proteinExistence type="predicted"/>
<evidence type="ECO:0000259" key="3">
    <source>
        <dbReference type="Pfam" id="PF02214"/>
    </source>
</evidence>
<gene>
    <name evidence="4" type="ORF">HJC23_004223</name>
</gene>
<comment type="caution">
    <text evidence="4">The sequence shown here is derived from an EMBL/GenBank/DDBJ whole genome shotgun (WGS) entry which is preliminary data.</text>
</comment>
<evidence type="ECO:0000256" key="2">
    <source>
        <dbReference type="SAM" id="MobiDB-lite"/>
    </source>
</evidence>
<dbReference type="Gene3D" id="2.60.120.920">
    <property type="match status" value="1"/>
</dbReference>
<dbReference type="Gene3D" id="3.30.710.10">
    <property type="entry name" value="Potassium Channel Kv1.1, Chain A"/>
    <property type="match status" value="1"/>
</dbReference>
<keyword evidence="1" id="KW-0175">Coiled coil</keyword>
<dbReference type="PANTHER" id="PTHR14499">
    <property type="entry name" value="POTASSIUM CHANNEL TETRAMERIZATION DOMAIN-CONTAINING"/>
    <property type="match status" value="1"/>
</dbReference>
<dbReference type="Proteomes" id="UP001516023">
    <property type="component" value="Unassembled WGS sequence"/>
</dbReference>
<dbReference type="PANTHER" id="PTHR14499:SF136">
    <property type="entry name" value="GH08630P"/>
    <property type="match status" value="1"/>
</dbReference>
<evidence type="ECO:0000256" key="1">
    <source>
        <dbReference type="SAM" id="Coils"/>
    </source>
</evidence>
<organism evidence="4 5">
    <name type="scientific">Cyclotella cryptica</name>
    <dbReference type="NCBI Taxonomy" id="29204"/>
    <lineage>
        <taxon>Eukaryota</taxon>
        <taxon>Sar</taxon>
        <taxon>Stramenopiles</taxon>
        <taxon>Ochrophyta</taxon>
        <taxon>Bacillariophyta</taxon>
        <taxon>Coscinodiscophyceae</taxon>
        <taxon>Thalassiosirophycidae</taxon>
        <taxon>Stephanodiscales</taxon>
        <taxon>Stephanodiscaceae</taxon>
        <taxon>Cyclotella</taxon>
    </lineage>
</organism>
<evidence type="ECO:0000313" key="4">
    <source>
        <dbReference type="EMBL" id="KAL3796426.1"/>
    </source>
</evidence>
<keyword evidence="5" id="KW-1185">Reference proteome</keyword>
<dbReference type="SUPFAM" id="SSF54695">
    <property type="entry name" value="POZ domain"/>
    <property type="match status" value="1"/>
</dbReference>